<keyword evidence="1" id="KW-0689">Ribosomal protein</keyword>
<dbReference type="EMBL" id="MZ328078">
    <property type="protein sequence ID" value="QXM15376.1"/>
    <property type="molecule type" value="Genomic_DNA"/>
</dbReference>
<protein>
    <submittedName>
        <fullName evidence="1">Ribosomal protein L23</fullName>
    </submittedName>
</protein>
<reference evidence="1" key="1">
    <citation type="submission" date="2021-06" db="EMBL/GenBank/DDBJ databases">
        <title>The complete chloroplast genome of a medical herb, Rheum lhasaense (Polygonaceae), from Qinghai-Tibet Plateau in China.</title>
        <authorList>
            <person name="Zhang R."/>
            <person name="Wang H."/>
        </authorList>
    </citation>
    <scope>NUCLEOTIDE SEQUENCE</scope>
</reference>
<name>A0A8F5GDQ7_9CARY</name>
<evidence type="ECO:0000313" key="1">
    <source>
        <dbReference type="EMBL" id="QXM15376.1"/>
    </source>
</evidence>
<proteinExistence type="predicted"/>
<geneLocation type="chloroplast" evidence="1"/>
<keyword evidence="1" id="KW-0687">Ribonucleoprotein</keyword>
<dbReference type="GO" id="GO:0005840">
    <property type="term" value="C:ribosome"/>
    <property type="evidence" value="ECO:0007669"/>
    <property type="project" value="UniProtKB-KW"/>
</dbReference>
<gene>
    <name evidence="1" type="primary">rpl23</name>
</gene>
<keyword evidence="1" id="KW-0934">Plastid</keyword>
<keyword evidence="1" id="KW-0150">Chloroplast</keyword>
<organism evidence="1">
    <name type="scientific">Rheum lhasaense</name>
    <dbReference type="NCBI Taxonomy" id="284365"/>
    <lineage>
        <taxon>Eukaryota</taxon>
        <taxon>Viridiplantae</taxon>
        <taxon>Streptophyta</taxon>
        <taxon>Embryophyta</taxon>
        <taxon>Tracheophyta</taxon>
        <taxon>Spermatophyta</taxon>
        <taxon>Magnoliopsida</taxon>
        <taxon>eudicotyledons</taxon>
        <taxon>Gunneridae</taxon>
        <taxon>Pentapetalae</taxon>
        <taxon>Caryophyllales</taxon>
        <taxon>Polygonaceae</taxon>
        <taxon>Polygonoideae</taxon>
        <taxon>Rumiceae</taxon>
        <taxon>Rheum</taxon>
    </lineage>
</organism>
<dbReference type="AlphaFoldDB" id="A0A8F5GDQ7"/>
<sequence length="46" mass="5525">MESHMQYMQNMKKIDRITYAIFTDKIGYWGKINILLMSNQDQLGQK</sequence>
<accession>A0A8F5GDQ7</accession>